<dbReference type="Pfam" id="PF06810">
    <property type="entry name" value="Phage_scaffold"/>
    <property type="match status" value="1"/>
</dbReference>
<proteinExistence type="predicted"/>
<dbReference type="RefSeq" id="WP_402877382.1">
    <property type="nucleotide sequence ID" value="NZ_JBIYSL010000005.1"/>
</dbReference>
<evidence type="ECO:0000313" key="2">
    <source>
        <dbReference type="EMBL" id="MFK0524761.1"/>
    </source>
</evidence>
<gene>
    <name evidence="2" type="ORF">ACINKY_21405</name>
</gene>
<dbReference type="EMBL" id="JBIYSL010000005">
    <property type="protein sequence ID" value="MFK0524761.1"/>
    <property type="molecule type" value="Genomic_DNA"/>
</dbReference>
<keyword evidence="3" id="KW-1185">Reference proteome</keyword>
<protein>
    <submittedName>
        <fullName evidence="2">Phage scaffolding protein</fullName>
    </submittedName>
</protein>
<organism evidence="2 3">
    <name type="scientific">Paenibacillus illinoisensis</name>
    <dbReference type="NCBI Taxonomy" id="59845"/>
    <lineage>
        <taxon>Bacteria</taxon>
        <taxon>Bacillati</taxon>
        <taxon>Bacillota</taxon>
        <taxon>Bacilli</taxon>
        <taxon>Bacillales</taxon>
        <taxon>Paenibacillaceae</taxon>
        <taxon>Paenibacillus</taxon>
    </lineage>
</organism>
<name>A0ABW8HYJ5_9BACL</name>
<feature type="region of interest" description="Disordered" evidence="1">
    <location>
        <begin position="159"/>
        <end position="206"/>
    </location>
</feature>
<comment type="caution">
    <text evidence="2">The sequence shown here is derived from an EMBL/GenBank/DDBJ whole genome shotgun (WGS) entry which is preliminary data.</text>
</comment>
<sequence length="206" mass="22225">MNKEQFIALGLSEDLAEKAATASADELKGFVPKARFDEVNEAKKQAESGIADRDKQIADLGKTAGLSEEFKKQIETLQGENKTAKEKYEADMKALRIDTALKLSLSGQVHDPDIVAGLLDKTKIELNEDGSVKAGLEEQVTGLRDSKAFLFVQKEEAKPGFKGITPGDGTPGGKGKDDTPSYGKQAAQAKTVDSKSLNDARESYFK</sequence>
<accession>A0ABW8HYJ5</accession>
<evidence type="ECO:0000256" key="1">
    <source>
        <dbReference type="SAM" id="MobiDB-lite"/>
    </source>
</evidence>
<dbReference type="Proteomes" id="UP001618531">
    <property type="component" value="Unassembled WGS sequence"/>
</dbReference>
<evidence type="ECO:0000313" key="3">
    <source>
        <dbReference type="Proteomes" id="UP001618531"/>
    </source>
</evidence>
<feature type="compositionally biased region" description="Basic and acidic residues" evidence="1">
    <location>
        <begin position="192"/>
        <end position="206"/>
    </location>
</feature>
<reference evidence="2 3" key="1">
    <citation type="submission" date="2024-11" db="EMBL/GenBank/DDBJ databases">
        <title>Identification and Characterization of a Novel Fosfomycin Bacillithiol Transferase FosB8 in Paenibacillus illinoisensis.</title>
        <authorList>
            <person name="Lu W."/>
        </authorList>
    </citation>
    <scope>NUCLEOTIDE SEQUENCE [LARGE SCALE GENOMIC DNA]</scope>
    <source>
        <strain evidence="2 3">WP77</strain>
    </source>
</reference>
<dbReference type="InterPro" id="IPR009636">
    <property type="entry name" value="SCAF"/>
</dbReference>